<proteinExistence type="inferred from homology"/>
<dbReference type="Gene3D" id="3.40.50.1220">
    <property type="entry name" value="TPP-binding domain"/>
    <property type="match status" value="1"/>
</dbReference>
<dbReference type="GO" id="GO:0000287">
    <property type="term" value="F:magnesium ion binding"/>
    <property type="evidence" value="ECO:0007669"/>
    <property type="project" value="InterPro"/>
</dbReference>
<evidence type="ECO:0000256" key="12">
    <source>
        <dbReference type="PIRSR" id="PIRSR036565-2"/>
    </source>
</evidence>
<evidence type="ECO:0000256" key="4">
    <source>
        <dbReference type="ARBA" id="ARBA00013202"/>
    </source>
</evidence>
<dbReference type="EMBL" id="JAVRQU010000010">
    <property type="protein sequence ID" value="KAK5698054.1"/>
    <property type="molecule type" value="Genomic_DNA"/>
</dbReference>
<organism evidence="17 18">
    <name type="scientific">Elasticomyces elasticus</name>
    <dbReference type="NCBI Taxonomy" id="574655"/>
    <lineage>
        <taxon>Eukaryota</taxon>
        <taxon>Fungi</taxon>
        <taxon>Dikarya</taxon>
        <taxon>Ascomycota</taxon>
        <taxon>Pezizomycotina</taxon>
        <taxon>Dothideomycetes</taxon>
        <taxon>Dothideomycetidae</taxon>
        <taxon>Mycosphaerellales</taxon>
        <taxon>Teratosphaeriaceae</taxon>
        <taxon>Elasticomyces</taxon>
    </lineage>
</organism>
<comment type="cofactor">
    <cofactor evidence="12">
        <name>Mg(2+)</name>
        <dbReference type="ChEBI" id="CHEBI:18420"/>
    </cofactor>
    <text evidence="12">Binds 1 Mg(2+) per subunit.</text>
</comment>
<dbReference type="InterPro" id="IPR029061">
    <property type="entry name" value="THDP-binding"/>
</dbReference>
<feature type="binding site" evidence="12">
    <location>
        <position position="446"/>
    </location>
    <ligand>
        <name>Mg(2+)</name>
        <dbReference type="ChEBI" id="CHEBI:18420"/>
    </ligand>
</feature>
<dbReference type="AlphaFoldDB" id="A0AAN8A0E5"/>
<evidence type="ECO:0000256" key="9">
    <source>
        <dbReference type="ARBA" id="ARBA00023052"/>
    </source>
</evidence>
<accession>A0AAN8A0E5</accession>
<sequence>MSSTKQINVAEYLYARLLQLGCDSLHGLPGDFNLLACDYVRSSGLNWVGSCNELNAAYAADAYARVRGLGAILTTFGVGELSAVNGIAGSFAELAPVVHIVGTPTRASQSQGAMLHHTLGNGDFRIFADMYSRITVAQADLKDPATAPAEIDRVLRRCYTETKPVYIELPVDMVEQKVDASLLETPIDVSMQRGDPDAESMVLGIILEKLYAARRPVFLVDGAAQRRRLMPSAEKLFEKAQIPVFVAPMGKGAIDESLPYFVGTYAGDGCNPEVKEALEASDLIITLGNIKSDLNTAGFTYRFSKLNTIDLHWDHCDFGYAHFSKVSYHSLLPRLTEAIETSNLQPSATIIPDIPRATLPTNGGDAITHEWLWPRISSFLQSGDILVADTGTSYIGVWEMTLPKDVRVITQILWSSIGYGIPAAQGAGLAAKDIGQGQRTICFEGDGSLQCTVQELATIIRHELDVTMFVIENEGYTIERLVHLPADAHYNDIPQWQYHKLPEVLTPLANKDKAKTWRIESRAKLDGLLSDRSFAEGKGLQFVEIHMDKLDAPRMLKEFGGRAAKAG</sequence>
<dbReference type="SUPFAM" id="SSF52467">
    <property type="entry name" value="DHS-like NAD/FAD-binding domain"/>
    <property type="match status" value="1"/>
</dbReference>
<feature type="binding site" evidence="11">
    <location>
        <position position="117"/>
    </location>
    <ligand>
        <name>pyruvate</name>
        <dbReference type="ChEBI" id="CHEBI:15361"/>
        <label>1</label>
        <note>substrate; ligand shared between two neighboring subunits</note>
    </ligand>
</feature>
<dbReference type="FunFam" id="3.40.50.970:FF:000024">
    <property type="entry name" value="Pyruvate decarboxylase isozyme"/>
    <property type="match status" value="1"/>
</dbReference>
<keyword evidence="8 12" id="KW-0460">Magnesium</keyword>
<evidence type="ECO:0000259" key="16">
    <source>
        <dbReference type="Pfam" id="PF02776"/>
    </source>
</evidence>
<dbReference type="GO" id="GO:0005634">
    <property type="term" value="C:nucleus"/>
    <property type="evidence" value="ECO:0007669"/>
    <property type="project" value="TreeGrafter"/>
</dbReference>
<dbReference type="InterPro" id="IPR047213">
    <property type="entry name" value="TPP_PYR_PDC_IPDC-like"/>
</dbReference>
<dbReference type="SUPFAM" id="SSF52518">
    <property type="entry name" value="Thiamin diphosphate-binding fold (THDP-binding)"/>
    <property type="match status" value="2"/>
</dbReference>
<reference evidence="17" key="1">
    <citation type="submission" date="2023-08" db="EMBL/GenBank/DDBJ databases">
        <title>Black Yeasts Isolated from many extreme environments.</title>
        <authorList>
            <person name="Coleine C."/>
            <person name="Stajich J.E."/>
            <person name="Selbmann L."/>
        </authorList>
    </citation>
    <scope>NUCLEOTIDE SEQUENCE</scope>
    <source>
        <strain evidence="17">CCFEE 5810</strain>
    </source>
</reference>
<feature type="domain" description="Thiamine pyrophosphate enzyme central" evidence="14">
    <location>
        <begin position="206"/>
        <end position="322"/>
    </location>
</feature>
<dbReference type="Pfam" id="PF02776">
    <property type="entry name" value="TPP_enzyme_N"/>
    <property type="match status" value="1"/>
</dbReference>
<dbReference type="PANTHER" id="PTHR43452">
    <property type="entry name" value="PYRUVATE DECARBOXYLASE"/>
    <property type="match status" value="1"/>
</dbReference>
<feature type="domain" description="Thiamine pyrophosphate enzyme TPP-binding" evidence="15">
    <location>
        <begin position="390"/>
        <end position="526"/>
    </location>
</feature>
<evidence type="ECO:0000256" key="3">
    <source>
        <dbReference type="ARBA" id="ARBA00007812"/>
    </source>
</evidence>
<keyword evidence="9 13" id="KW-0786">Thiamine pyrophosphate</keyword>
<dbReference type="PIRSF" id="PIRSF036565">
    <property type="entry name" value="Pyruvt_ip_decrb"/>
    <property type="match status" value="1"/>
</dbReference>
<feature type="binding site" evidence="12">
    <location>
        <position position="475"/>
    </location>
    <ligand>
        <name>Mg(2+)</name>
        <dbReference type="ChEBI" id="CHEBI:18420"/>
    </ligand>
</feature>
<feature type="binding site" evidence="12">
    <location>
        <position position="473"/>
    </location>
    <ligand>
        <name>Mg(2+)</name>
        <dbReference type="ChEBI" id="CHEBI:18420"/>
    </ligand>
</feature>
<feature type="binding site" evidence="11">
    <location>
        <position position="31"/>
    </location>
    <ligand>
        <name>pyruvate</name>
        <dbReference type="ChEBI" id="CHEBI:15361"/>
        <label>1</label>
        <note>substrate; ligand shared between two neighboring subunits</note>
    </ligand>
</feature>
<comment type="catalytic activity">
    <reaction evidence="1">
        <text>a 2-oxocarboxylate + H(+) = an aldehyde + CO2</text>
        <dbReference type="Rhea" id="RHEA:11628"/>
        <dbReference type="ChEBI" id="CHEBI:15378"/>
        <dbReference type="ChEBI" id="CHEBI:16526"/>
        <dbReference type="ChEBI" id="CHEBI:17478"/>
        <dbReference type="ChEBI" id="CHEBI:35179"/>
        <dbReference type="EC" id="4.1.1.1"/>
    </reaction>
</comment>
<feature type="binding site" evidence="11">
    <location>
        <position position="159"/>
    </location>
    <ligand>
        <name>pyruvate</name>
        <dbReference type="ChEBI" id="CHEBI:15361"/>
        <label>2</label>
        <note>allosteric activator</note>
    </ligand>
</feature>
<dbReference type="Gene3D" id="3.40.50.970">
    <property type="match status" value="2"/>
</dbReference>
<feature type="domain" description="Thiamine pyrophosphate enzyme N-terminal TPP-binding" evidence="16">
    <location>
        <begin position="8"/>
        <end position="114"/>
    </location>
</feature>
<dbReference type="Pfam" id="PF02775">
    <property type="entry name" value="TPP_enzyme_C"/>
    <property type="match status" value="1"/>
</dbReference>
<evidence type="ECO:0000256" key="2">
    <source>
        <dbReference type="ARBA" id="ARBA00001964"/>
    </source>
</evidence>
<dbReference type="Proteomes" id="UP001310594">
    <property type="component" value="Unassembled WGS sequence"/>
</dbReference>
<evidence type="ECO:0000256" key="7">
    <source>
        <dbReference type="ARBA" id="ARBA00022793"/>
    </source>
</evidence>
<dbReference type="InterPro" id="IPR029035">
    <property type="entry name" value="DHS-like_NAD/FAD-binding_dom"/>
</dbReference>
<dbReference type="EC" id="4.1.1.1" evidence="4"/>
<evidence type="ECO:0000313" key="18">
    <source>
        <dbReference type="Proteomes" id="UP001310594"/>
    </source>
</evidence>
<dbReference type="InterPro" id="IPR012000">
    <property type="entry name" value="Thiamin_PyroP_enz_cen_dom"/>
</dbReference>
<dbReference type="CDD" id="cd07038">
    <property type="entry name" value="TPP_PYR_PDC_IPDC_like"/>
    <property type="match status" value="1"/>
</dbReference>
<evidence type="ECO:0000256" key="8">
    <source>
        <dbReference type="ARBA" id="ARBA00022842"/>
    </source>
</evidence>
<comment type="caution">
    <text evidence="17">The sequence shown here is derived from an EMBL/GenBank/DDBJ whole genome shotgun (WGS) entry which is preliminary data.</text>
</comment>
<keyword evidence="7" id="KW-0210">Decarboxylase</keyword>
<evidence type="ECO:0000256" key="5">
    <source>
        <dbReference type="ARBA" id="ARBA00014422"/>
    </source>
</evidence>
<keyword evidence="6 12" id="KW-0479">Metal-binding</keyword>
<keyword evidence="10" id="KW-0456">Lyase</keyword>
<evidence type="ECO:0000259" key="14">
    <source>
        <dbReference type="Pfam" id="PF00205"/>
    </source>
</evidence>
<dbReference type="FunFam" id="3.40.50.970:FF:000019">
    <property type="entry name" value="Pyruvate decarboxylase isozyme"/>
    <property type="match status" value="1"/>
</dbReference>
<protein>
    <recommendedName>
        <fullName evidence="5">Pyruvate decarboxylase</fullName>
        <ecNumber evidence="4">4.1.1.1</ecNumber>
    </recommendedName>
</protein>
<dbReference type="InterPro" id="IPR047214">
    <property type="entry name" value="TPP_PDC_IPDC"/>
</dbReference>
<evidence type="ECO:0000256" key="10">
    <source>
        <dbReference type="ARBA" id="ARBA00023239"/>
    </source>
</evidence>
<name>A0AAN8A0E5_9PEZI</name>
<comment type="similarity">
    <text evidence="3 13">Belongs to the TPP enzyme family.</text>
</comment>
<dbReference type="CDD" id="cd02005">
    <property type="entry name" value="TPP_PDC_IPDC"/>
    <property type="match status" value="1"/>
</dbReference>
<evidence type="ECO:0000313" key="17">
    <source>
        <dbReference type="EMBL" id="KAK5698054.1"/>
    </source>
</evidence>
<dbReference type="InterPro" id="IPR012001">
    <property type="entry name" value="Thiamin_PyroP_enz_TPP-bd_dom"/>
</dbReference>
<dbReference type="Pfam" id="PF00205">
    <property type="entry name" value="TPP_enzyme_M"/>
    <property type="match status" value="1"/>
</dbReference>
<evidence type="ECO:0000256" key="11">
    <source>
        <dbReference type="PIRSR" id="PIRSR036565-1"/>
    </source>
</evidence>
<dbReference type="GO" id="GO:0005829">
    <property type="term" value="C:cytosol"/>
    <property type="evidence" value="ECO:0007669"/>
    <property type="project" value="TreeGrafter"/>
</dbReference>
<evidence type="ECO:0000256" key="13">
    <source>
        <dbReference type="RuleBase" id="RU362132"/>
    </source>
</evidence>
<dbReference type="GO" id="GO:0030976">
    <property type="term" value="F:thiamine pyrophosphate binding"/>
    <property type="evidence" value="ECO:0007669"/>
    <property type="project" value="InterPro"/>
</dbReference>
<evidence type="ECO:0000256" key="1">
    <source>
        <dbReference type="ARBA" id="ARBA00001041"/>
    </source>
</evidence>
<feature type="binding site" evidence="11">
    <location>
        <position position="479"/>
    </location>
    <ligand>
        <name>pyruvate</name>
        <dbReference type="ChEBI" id="CHEBI:15361"/>
        <label>1</label>
        <note>substrate; ligand shared between two neighboring subunits</note>
    </ligand>
</feature>
<comment type="cofactor">
    <cofactor evidence="2">
        <name>thiamine diphosphate</name>
        <dbReference type="ChEBI" id="CHEBI:58937"/>
    </cofactor>
</comment>
<gene>
    <name evidence="17" type="ORF">LTR97_007014</name>
</gene>
<dbReference type="GO" id="GO:0000949">
    <property type="term" value="P:aromatic amino acid family catabolic process to alcohol via Ehrlich pathway"/>
    <property type="evidence" value="ECO:0007669"/>
    <property type="project" value="TreeGrafter"/>
</dbReference>
<evidence type="ECO:0000259" key="15">
    <source>
        <dbReference type="Pfam" id="PF02775"/>
    </source>
</evidence>
<dbReference type="InterPro" id="IPR011766">
    <property type="entry name" value="TPP_enzyme_TPP-bd"/>
</dbReference>
<dbReference type="GO" id="GO:0004737">
    <property type="term" value="F:pyruvate decarboxylase activity"/>
    <property type="evidence" value="ECO:0007669"/>
    <property type="project" value="UniProtKB-EC"/>
</dbReference>
<dbReference type="InterPro" id="IPR012110">
    <property type="entry name" value="PDC/IPDC-like"/>
</dbReference>
<dbReference type="PANTHER" id="PTHR43452:SF30">
    <property type="entry name" value="PYRUVATE DECARBOXYLASE ISOZYME 1-RELATED"/>
    <property type="match status" value="1"/>
</dbReference>
<evidence type="ECO:0000256" key="6">
    <source>
        <dbReference type="ARBA" id="ARBA00022723"/>
    </source>
</evidence>